<evidence type="ECO:0000256" key="11">
    <source>
        <dbReference type="ARBA" id="ARBA00023136"/>
    </source>
</evidence>
<keyword evidence="6 12" id="KW-0479">Metal-binding</keyword>
<gene>
    <name evidence="14" type="ORF">C5167_021003</name>
</gene>
<evidence type="ECO:0000256" key="6">
    <source>
        <dbReference type="ARBA" id="ARBA00022723"/>
    </source>
</evidence>
<keyword evidence="11" id="KW-0472">Membrane</keyword>
<dbReference type="GO" id="GO:0004497">
    <property type="term" value="F:monooxygenase activity"/>
    <property type="evidence" value="ECO:0007669"/>
    <property type="project" value="UniProtKB-KW"/>
</dbReference>
<dbReference type="Pfam" id="PF00067">
    <property type="entry name" value="p450"/>
    <property type="match status" value="1"/>
</dbReference>
<keyword evidence="9 12" id="KW-0408">Iron</keyword>
<dbReference type="GO" id="GO:0016705">
    <property type="term" value="F:oxidoreductase activity, acting on paired donors, with incorporation or reduction of molecular oxygen"/>
    <property type="evidence" value="ECO:0007669"/>
    <property type="project" value="InterPro"/>
</dbReference>
<dbReference type="PRINTS" id="PR00463">
    <property type="entry name" value="EP450I"/>
</dbReference>
<dbReference type="PANTHER" id="PTHR24286">
    <property type="entry name" value="CYTOCHROME P450 26"/>
    <property type="match status" value="1"/>
</dbReference>
<evidence type="ECO:0000256" key="8">
    <source>
        <dbReference type="ARBA" id="ARBA00023002"/>
    </source>
</evidence>
<dbReference type="EMBL" id="CM010716">
    <property type="protein sequence ID" value="RZC52583.1"/>
    <property type="molecule type" value="Genomic_DNA"/>
</dbReference>
<dbReference type="Proteomes" id="UP000316621">
    <property type="component" value="Chromosome 2"/>
</dbReference>
<dbReference type="GO" id="GO:0010268">
    <property type="term" value="P:brassinosteroid homeostasis"/>
    <property type="evidence" value="ECO:0007669"/>
    <property type="project" value="TreeGrafter"/>
</dbReference>
<keyword evidence="4 12" id="KW-0349">Heme</keyword>
<dbReference type="InterPro" id="IPR036396">
    <property type="entry name" value="Cyt_P450_sf"/>
</dbReference>
<dbReference type="FunFam" id="1.10.630.10:FF:000020">
    <property type="entry name" value="Cytochrome P450 family protein"/>
    <property type="match status" value="1"/>
</dbReference>
<evidence type="ECO:0000256" key="12">
    <source>
        <dbReference type="PIRSR" id="PIRSR602401-1"/>
    </source>
</evidence>
<evidence type="ECO:0000313" key="15">
    <source>
        <dbReference type="Proteomes" id="UP000316621"/>
    </source>
</evidence>
<dbReference type="CDD" id="cd11043">
    <property type="entry name" value="CYP90-like"/>
    <property type="match status" value="1"/>
</dbReference>
<dbReference type="STRING" id="3469.A0A4Y7IUM2"/>
<dbReference type="OrthoDB" id="1372046at2759"/>
<dbReference type="GO" id="GO:0020037">
    <property type="term" value="F:heme binding"/>
    <property type="evidence" value="ECO:0007669"/>
    <property type="project" value="InterPro"/>
</dbReference>
<evidence type="ECO:0000256" key="10">
    <source>
        <dbReference type="ARBA" id="ARBA00023033"/>
    </source>
</evidence>
<evidence type="ECO:0000256" key="4">
    <source>
        <dbReference type="ARBA" id="ARBA00022617"/>
    </source>
</evidence>
<evidence type="ECO:0000256" key="2">
    <source>
        <dbReference type="ARBA" id="ARBA00004370"/>
    </source>
</evidence>
<comment type="subcellular location">
    <subcellularLocation>
        <location evidence="2">Membrane</location>
    </subcellularLocation>
</comment>
<reference evidence="14 15" key="1">
    <citation type="journal article" date="2018" name="Science">
        <title>The opium poppy genome and morphinan production.</title>
        <authorList>
            <person name="Guo L."/>
            <person name="Winzer T."/>
            <person name="Yang X."/>
            <person name="Li Y."/>
            <person name="Ning Z."/>
            <person name="He Z."/>
            <person name="Teodor R."/>
            <person name="Lu Y."/>
            <person name="Bowser T.A."/>
            <person name="Graham I.A."/>
            <person name="Ye K."/>
        </authorList>
    </citation>
    <scope>NUCLEOTIDE SEQUENCE [LARGE SCALE GENOMIC DNA]</scope>
    <source>
        <strain evidence="15">cv. HN1</strain>
        <tissue evidence="14">Leaves</tissue>
    </source>
</reference>
<accession>A0A4Y7IUM2</accession>
<dbReference type="GO" id="GO:0005506">
    <property type="term" value="F:iron ion binding"/>
    <property type="evidence" value="ECO:0007669"/>
    <property type="project" value="InterPro"/>
</dbReference>
<keyword evidence="8 13" id="KW-0560">Oxidoreductase</keyword>
<evidence type="ECO:0000256" key="9">
    <source>
        <dbReference type="ARBA" id="ARBA00023004"/>
    </source>
</evidence>
<dbReference type="PROSITE" id="PS00086">
    <property type="entry name" value="CYTOCHROME_P450"/>
    <property type="match status" value="1"/>
</dbReference>
<keyword evidence="5" id="KW-0812">Transmembrane</keyword>
<evidence type="ECO:0008006" key="16">
    <source>
        <dbReference type="Google" id="ProtNLM"/>
    </source>
</evidence>
<dbReference type="GO" id="GO:0016125">
    <property type="term" value="P:sterol metabolic process"/>
    <property type="evidence" value="ECO:0007669"/>
    <property type="project" value="TreeGrafter"/>
</dbReference>
<evidence type="ECO:0000256" key="13">
    <source>
        <dbReference type="RuleBase" id="RU000461"/>
    </source>
</evidence>
<dbReference type="AlphaFoldDB" id="A0A4Y7IUM2"/>
<feature type="binding site" description="axial binding residue" evidence="12">
    <location>
        <position position="426"/>
    </location>
    <ligand>
        <name>heme</name>
        <dbReference type="ChEBI" id="CHEBI:30413"/>
    </ligand>
    <ligandPart>
        <name>Fe</name>
        <dbReference type="ChEBI" id="CHEBI:18248"/>
    </ligandPart>
</feature>
<dbReference type="Gene3D" id="1.10.630.10">
    <property type="entry name" value="Cytochrome P450"/>
    <property type="match status" value="1"/>
</dbReference>
<sequence length="478" mass="54652">MLVTASLCIGTFIIICITHWVYRWRNPRCNGKLPPGSMGFPIIGETHRFFTPTTSSDVSPFMKERMETYGPVFKTSLVWQSFVVSTDPEVNHMIMSQQEGQSFEFWYPDSFKKILGEASLLTLHGSIHKYIRNMVLSFVGPESLKQKLLPHVVHGVQRNLSLWANEDSVDLVESVKEMIFELTAKKLISYVYNPNKSSENLRECFSKFTEGLISFPLDIPGTAYHKCLQGRKQTMEILKDMLQERRKKPKSYQEDFFDYILDELKTEGTVLTEAIGLDLIFLLLFASFETTSVSTTFAIKLLTENPAVLEELTEEHEALIHRRKNEDEQLTWKEYKSMKFTTQVINEAVRLANIVPGVFRKALKDIHIKGYTIPAGWAVMLCIPSAHLNPSTYQDPLEFNPHRWDGVELNGATKDFMAFGAGQRFCVGTDFAKLQMAVFLHYLVTKYRWKTIKGGDIARVPGVTFPNGFHVKISETNT</sequence>
<dbReference type="GO" id="GO:0033075">
    <property type="term" value="P:isoquinoline alkaloid biosynthetic process"/>
    <property type="evidence" value="ECO:0007669"/>
    <property type="project" value="UniProtKB-ARBA"/>
</dbReference>
<protein>
    <recommendedName>
        <fullName evidence="16">Cytochrome P450</fullName>
    </recommendedName>
</protein>
<keyword evidence="7" id="KW-1133">Transmembrane helix</keyword>
<comment type="cofactor">
    <cofactor evidence="1 12">
        <name>heme</name>
        <dbReference type="ChEBI" id="CHEBI:30413"/>
    </cofactor>
</comment>
<evidence type="ECO:0000256" key="1">
    <source>
        <dbReference type="ARBA" id="ARBA00001971"/>
    </source>
</evidence>
<dbReference type="InterPro" id="IPR001128">
    <property type="entry name" value="Cyt_P450"/>
</dbReference>
<dbReference type="GO" id="GO:0016132">
    <property type="term" value="P:brassinosteroid biosynthetic process"/>
    <property type="evidence" value="ECO:0007669"/>
    <property type="project" value="TreeGrafter"/>
</dbReference>
<dbReference type="PANTHER" id="PTHR24286:SF185">
    <property type="entry name" value="CYTOCHROME P450 87A3-LIKE"/>
    <property type="match status" value="1"/>
</dbReference>
<evidence type="ECO:0000256" key="7">
    <source>
        <dbReference type="ARBA" id="ARBA00022989"/>
    </source>
</evidence>
<dbReference type="InterPro" id="IPR017972">
    <property type="entry name" value="Cyt_P450_CS"/>
</dbReference>
<organism evidence="14 15">
    <name type="scientific">Papaver somniferum</name>
    <name type="common">Opium poppy</name>
    <dbReference type="NCBI Taxonomy" id="3469"/>
    <lineage>
        <taxon>Eukaryota</taxon>
        <taxon>Viridiplantae</taxon>
        <taxon>Streptophyta</taxon>
        <taxon>Embryophyta</taxon>
        <taxon>Tracheophyta</taxon>
        <taxon>Spermatophyta</taxon>
        <taxon>Magnoliopsida</taxon>
        <taxon>Ranunculales</taxon>
        <taxon>Papaveraceae</taxon>
        <taxon>Papaveroideae</taxon>
        <taxon>Papaver</taxon>
    </lineage>
</organism>
<dbReference type="GO" id="GO:0016020">
    <property type="term" value="C:membrane"/>
    <property type="evidence" value="ECO:0007669"/>
    <property type="project" value="UniProtKB-SubCell"/>
</dbReference>
<keyword evidence="10 13" id="KW-0503">Monooxygenase</keyword>
<name>A0A4Y7IUM2_PAPSO</name>
<evidence type="ECO:0000256" key="5">
    <source>
        <dbReference type="ARBA" id="ARBA00022692"/>
    </source>
</evidence>
<dbReference type="InterPro" id="IPR002401">
    <property type="entry name" value="Cyt_P450_E_grp-I"/>
</dbReference>
<comment type="similarity">
    <text evidence="3 13">Belongs to the cytochrome P450 family.</text>
</comment>
<evidence type="ECO:0000256" key="3">
    <source>
        <dbReference type="ARBA" id="ARBA00010617"/>
    </source>
</evidence>
<proteinExistence type="inferred from homology"/>
<dbReference type="SUPFAM" id="SSF48264">
    <property type="entry name" value="Cytochrome P450"/>
    <property type="match status" value="1"/>
</dbReference>
<keyword evidence="15" id="KW-1185">Reference proteome</keyword>
<evidence type="ECO:0000313" key="14">
    <source>
        <dbReference type="EMBL" id="RZC52583.1"/>
    </source>
</evidence>
<dbReference type="PRINTS" id="PR00385">
    <property type="entry name" value="P450"/>
</dbReference>
<dbReference type="Gramene" id="RZC52583">
    <property type="protein sequence ID" value="RZC52583"/>
    <property type="gene ID" value="C5167_021003"/>
</dbReference>